<dbReference type="Proteomes" id="UP000464378">
    <property type="component" value="Chromosome"/>
</dbReference>
<organism evidence="1">
    <name type="scientific">Tuwongella immobilis</name>
    <dbReference type="NCBI Taxonomy" id="692036"/>
    <lineage>
        <taxon>Bacteria</taxon>
        <taxon>Pseudomonadati</taxon>
        <taxon>Planctomycetota</taxon>
        <taxon>Planctomycetia</taxon>
        <taxon>Gemmatales</taxon>
        <taxon>Gemmataceae</taxon>
        <taxon>Tuwongella</taxon>
    </lineage>
</organism>
<sequence>MTNQEASDDPWGYRLDLIDAVAGESDSTIILAWARCIAAGVSIDADLRLKAQASLPQALAQLRDEMQAWVEAAKELDADWQQADDLWHAADMVKSIVELRCDAEGLAQLYGDAIRAEVAAFDSALRGVSDLLGTIDGSPWVDAWRRSMAALGVDAWWLSVPPVEVEMPEMRYAEILRKIDAWKLSEPAIPGLMAAATPSQHRIHRFVWESPDQQFRAELEVAAEVAEVDRNQSLFSLVFVDSEGIPTPALDGQSMRLGMLNRTISVDGEIRATIQDFWQHSDGRLFVNDVEWRMIHAPTLFSEEED</sequence>
<evidence type="ECO:0000313" key="2">
    <source>
        <dbReference type="Proteomes" id="UP000464378"/>
    </source>
</evidence>
<reference evidence="1" key="1">
    <citation type="submission" date="2019-04" db="EMBL/GenBank/DDBJ databases">
        <authorList>
            <consortium name="Science for Life Laboratories"/>
        </authorList>
    </citation>
    <scope>NUCLEOTIDE SEQUENCE</scope>
    <source>
        <strain evidence="1">MBLW1</strain>
    </source>
</reference>
<dbReference type="EMBL" id="LR586016">
    <property type="protein sequence ID" value="VIP01724.1"/>
    <property type="molecule type" value="Genomic_DNA"/>
</dbReference>
<name>A0A6C2YK29_9BACT</name>
<dbReference type="KEGG" id="tim:GMBLW1_22360"/>
<accession>A0A6C2YK29</accession>
<dbReference type="RefSeq" id="WP_162656978.1">
    <property type="nucleotide sequence ID" value="NZ_LR593887.1"/>
</dbReference>
<dbReference type="InParanoid" id="A0A6C2YK29"/>
<dbReference type="AlphaFoldDB" id="A0A6C2YK29"/>
<evidence type="ECO:0000313" key="1">
    <source>
        <dbReference type="EMBL" id="VIP01724.1"/>
    </source>
</evidence>
<keyword evidence="2" id="KW-1185">Reference proteome</keyword>
<gene>
    <name evidence="1" type="ORF">GMBLW1_22360</name>
</gene>
<proteinExistence type="predicted"/>
<protein>
    <submittedName>
        <fullName evidence="1">Uncharacterized protein</fullName>
    </submittedName>
</protein>
<dbReference type="EMBL" id="LR593887">
    <property type="protein sequence ID" value="VTR99260.1"/>
    <property type="molecule type" value="Genomic_DNA"/>
</dbReference>